<dbReference type="AlphaFoldDB" id="D6GRW6"/>
<evidence type="ECO:0000313" key="3">
    <source>
        <dbReference type="Proteomes" id="UP000007468"/>
    </source>
</evidence>
<reference evidence="3" key="1">
    <citation type="submission" date="2010-12" db="EMBL/GenBank/DDBJ databases">
        <title>The genome sequence of Filifactor alocis strain ATCC 35896.</title>
        <authorList>
            <consortium name="The Broad Institute Genome Sequencing Platform"/>
            <person name="Ward D."/>
            <person name="Earl A."/>
            <person name="Feldgarden M."/>
            <person name="Young S.K."/>
            <person name="Gargeya S."/>
            <person name="Zeng Q."/>
            <person name="Alvarado L."/>
            <person name="Berlin A."/>
            <person name="Bochicchio J."/>
            <person name="Chapman S.B."/>
            <person name="Chen Z."/>
            <person name="Freedman E."/>
            <person name="Gellesch M."/>
            <person name="Goldberg J."/>
            <person name="Griggs A."/>
            <person name="Gujja S."/>
            <person name="Heilman E."/>
            <person name="Heiman D."/>
            <person name="Howarth C."/>
            <person name="Mehta T."/>
            <person name="Neiman D."/>
            <person name="Pearson M."/>
            <person name="Roberts A."/>
            <person name="Saif S."/>
            <person name="Shea T."/>
            <person name="Shenoy N."/>
            <person name="Sisk P."/>
            <person name="Stolte C."/>
            <person name="Sykes S."/>
            <person name="White J."/>
            <person name="Yandava C."/>
            <person name="Izard J."/>
            <person name="Blanton J.M."/>
            <person name="Baranova O.V."/>
            <person name="Tanner A.C."/>
            <person name="Dewhirst F.E."/>
            <person name="Haas B."/>
            <person name="Nusbaum C."/>
            <person name="Birren B."/>
        </authorList>
    </citation>
    <scope>NUCLEOTIDE SEQUENCE [LARGE SCALE GENOMIC DNA]</scope>
    <source>
        <strain evidence="3">ATCC 35896 / CCUG 47790 / D40 B5</strain>
    </source>
</reference>
<keyword evidence="1" id="KW-1133">Transmembrane helix</keyword>
<dbReference type="RefSeq" id="WP_014261985.1">
    <property type="nucleotide sequence ID" value="NC_016630.1"/>
</dbReference>
<dbReference type="KEGG" id="faa:HMPREF0389_00322"/>
<sequence length="162" mass="18561">MIKLKRRGFSLIEIVIVIAIIVSIATYRISFSTTNYIKERSDAYQLKYVCEYCRKYSCSSGQIIRLYIKKDSEEKYCYSVRDAANQSIYEGGLSNHVILYSGKDKNSLVPINDMCIGYNHHHAFEKNGIMSVYIGSNQKSKVFFKMTIVPISGRVLIIEEKG</sequence>
<protein>
    <submittedName>
        <fullName evidence="2">Prepilin-type cleavage/methylation N-terminal domain protein</fullName>
    </submittedName>
</protein>
<dbReference type="Pfam" id="PF07963">
    <property type="entry name" value="N_methyl"/>
    <property type="match status" value="1"/>
</dbReference>
<organism evidence="2 3">
    <name type="scientific">Filifactor alocis (strain ATCC 35896 / CCUG 47790 / D40 B5)</name>
    <name type="common">Fusobacterium alocis</name>
    <dbReference type="NCBI Taxonomy" id="546269"/>
    <lineage>
        <taxon>Bacteria</taxon>
        <taxon>Bacillati</taxon>
        <taxon>Bacillota</taxon>
        <taxon>Clostridia</taxon>
        <taxon>Peptostreptococcales</taxon>
        <taxon>Filifactoraceae</taxon>
        <taxon>Filifactor</taxon>
    </lineage>
</organism>
<dbReference type="NCBIfam" id="TIGR02532">
    <property type="entry name" value="IV_pilin_GFxxxE"/>
    <property type="match status" value="1"/>
</dbReference>
<name>D6GRW6_FILAD</name>
<keyword evidence="1" id="KW-0472">Membrane</keyword>
<dbReference type="InterPro" id="IPR012902">
    <property type="entry name" value="N_methyl_site"/>
</dbReference>
<evidence type="ECO:0000313" key="2">
    <source>
        <dbReference type="EMBL" id="EFE28407.1"/>
    </source>
</evidence>
<accession>D6GRW6</accession>
<evidence type="ECO:0000256" key="1">
    <source>
        <dbReference type="SAM" id="Phobius"/>
    </source>
</evidence>
<gene>
    <name evidence="2" type="ordered locus">HMPREF0389_00322</name>
</gene>
<proteinExistence type="predicted"/>
<keyword evidence="1" id="KW-0812">Transmembrane</keyword>
<dbReference type="Proteomes" id="UP000007468">
    <property type="component" value="Chromosome"/>
</dbReference>
<dbReference type="EMBL" id="CP002390">
    <property type="protein sequence ID" value="EFE28407.1"/>
    <property type="molecule type" value="Genomic_DNA"/>
</dbReference>
<feature type="transmembrane region" description="Helical" evidence="1">
    <location>
        <begin position="12"/>
        <end position="31"/>
    </location>
</feature>
<keyword evidence="3" id="KW-1185">Reference proteome</keyword>
<dbReference type="STRING" id="546269.HMPREF0389_00322"/>